<evidence type="ECO:0000313" key="3">
    <source>
        <dbReference type="EMBL" id="PZQ52357.1"/>
    </source>
</evidence>
<dbReference type="InterPro" id="IPR012683">
    <property type="entry name" value="CHP02302_TM"/>
</dbReference>
<dbReference type="Pfam" id="PF13779">
    <property type="entry name" value="DUF4175"/>
    <property type="match status" value="1"/>
</dbReference>
<dbReference type="Proteomes" id="UP000249185">
    <property type="component" value="Unassembled WGS sequence"/>
</dbReference>
<keyword evidence="2" id="KW-1133">Transmembrane helix</keyword>
<reference evidence="3 4" key="1">
    <citation type="submission" date="2017-08" db="EMBL/GenBank/DDBJ databases">
        <title>Infants hospitalized years apart are colonized by the same room-sourced microbial strains.</title>
        <authorList>
            <person name="Brooks B."/>
            <person name="Olm M.R."/>
            <person name="Firek B.A."/>
            <person name="Baker R."/>
            <person name="Thomas B.C."/>
            <person name="Morowitz M.J."/>
            <person name="Banfield J.F."/>
        </authorList>
    </citation>
    <scope>NUCLEOTIDE SEQUENCE [LARGE SCALE GENOMIC DNA]</scope>
    <source>
        <strain evidence="3">S2_005_002_R2_34</strain>
    </source>
</reference>
<accession>A0A2W5Q4S9</accession>
<gene>
    <name evidence="3" type="ORF">DI556_01485</name>
</gene>
<organism evidence="3 4">
    <name type="scientific">Rhodovulum sulfidophilum</name>
    <name type="common">Rhodobacter sulfidophilus</name>
    <dbReference type="NCBI Taxonomy" id="35806"/>
    <lineage>
        <taxon>Bacteria</taxon>
        <taxon>Pseudomonadati</taxon>
        <taxon>Pseudomonadota</taxon>
        <taxon>Alphaproteobacteria</taxon>
        <taxon>Rhodobacterales</taxon>
        <taxon>Paracoccaceae</taxon>
        <taxon>Rhodovulum</taxon>
    </lineage>
</organism>
<evidence type="ECO:0000256" key="1">
    <source>
        <dbReference type="SAM" id="MobiDB-lite"/>
    </source>
</evidence>
<proteinExistence type="predicted"/>
<feature type="region of interest" description="Disordered" evidence="1">
    <location>
        <begin position="663"/>
        <end position="821"/>
    </location>
</feature>
<dbReference type="AlphaFoldDB" id="A0A2W5Q4S9"/>
<sequence length="859" mass="92763">MRQSGADDDPKDPKLIGTLRRTRAGMVVETLLRAFWPLGSLVAVFWSVIAFGLPEALTRVQMYAVLAVFAAAALYLAWRGFRGLRWPSARDARDRVDATLAGTPLAALEDAQALGTEDAGARAVWAAHLARMRRAASLAKPVPPDLRLASRDPWALRLAALVLLGAALIFAGGEGLRGVGAAIKPATGPQVATGPSFEGWAEPPAYTGRPTLYLPDIRPEGPVSVPAGTRVTIRVYGGEGSDFALSEEVSGGAPAALAETAPGISSAEFEVRRDGGVTLTRGGGALGHWSFAAEPDQAPTITLAQPVEPVEAGKTRIAYSAHDDHGVTAARAEVTLDLSRVDRRYGLAIDPAPREPMVIDLPMPMTGAGTEVQETLVDDFSKSPYAGLPVTLTLTAEDAVGQRGDSGPIATVLPGRSFYDPIAAALIEQRRDLLWSPANATRVTRVLRAVTYEPEGLFSSPRAYLMTRAAIRQLAGANADGKAAEVTDEVAEALWQAALLIEDGSLGSAKERLDRARERLSEALRNDASDDEIARLMDELRDATRDYMEQMAREAIERGEQQRAEAPPPGQTMSQDQIQELMRQIQELSEQGRKAEAEQLLSMLQQLLDNMQMQITQGQGDGQGQGSQGQQTMQGLADALREQQGLADESFQELQRRFRENRMGQGEGDPMDGQPGENGEQGQDQAERGQGRGERGQGAEELARRQEALRQLMDEMREGLPGEAGEGTREAMREAERNMGEARDRLNQGDASGALDQQAEAIDRLRDGMREMAEEMRGAENGQQQGEGQNAQSQAENGRDPLGRPLGSRGGIGGQDGMVPDADSIARGRALLDEIRRRAGEQFRPQLELDYLRRLLDQF</sequence>
<comment type="caution">
    <text evidence="3">The sequence shown here is derived from an EMBL/GenBank/DDBJ whole genome shotgun (WGS) entry which is preliminary data.</text>
</comment>
<feature type="compositionally biased region" description="Low complexity" evidence="1">
    <location>
        <begin position="779"/>
        <end position="796"/>
    </location>
</feature>
<feature type="transmembrane region" description="Helical" evidence="2">
    <location>
        <begin position="154"/>
        <end position="173"/>
    </location>
</feature>
<feature type="compositionally biased region" description="Basic and acidic residues" evidence="1">
    <location>
        <begin position="761"/>
        <end position="778"/>
    </location>
</feature>
<evidence type="ECO:0000313" key="4">
    <source>
        <dbReference type="Proteomes" id="UP000249185"/>
    </source>
</evidence>
<feature type="region of interest" description="Disordered" evidence="1">
    <location>
        <begin position="616"/>
        <end position="636"/>
    </location>
</feature>
<keyword evidence="2" id="KW-0812">Transmembrane</keyword>
<name>A0A2W5Q4S9_RHOSU</name>
<dbReference type="EMBL" id="QFPW01000001">
    <property type="protein sequence ID" value="PZQ52357.1"/>
    <property type="molecule type" value="Genomic_DNA"/>
</dbReference>
<keyword evidence="2" id="KW-0472">Membrane</keyword>
<feature type="transmembrane region" description="Helical" evidence="2">
    <location>
        <begin position="60"/>
        <end position="78"/>
    </location>
</feature>
<feature type="compositionally biased region" description="Basic and acidic residues" evidence="1">
    <location>
        <begin position="685"/>
        <end position="747"/>
    </location>
</feature>
<evidence type="ECO:0000256" key="2">
    <source>
        <dbReference type="SAM" id="Phobius"/>
    </source>
</evidence>
<feature type="region of interest" description="Disordered" evidence="1">
    <location>
        <begin position="556"/>
        <end position="575"/>
    </location>
</feature>
<protein>
    <submittedName>
        <fullName evidence="3">TIGR02302 family protein</fullName>
    </submittedName>
</protein>
<dbReference type="NCBIfam" id="TIGR02302">
    <property type="entry name" value="aProt_lowcomp"/>
    <property type="match status" value="1"/>
</dbReference>
<feature type="transmembrane region" description="Helical" evidence="2">
    <location>
        <begin position="30"/>
        <end position="54"/>
    </location>
</feature>